<dbReference type="RefSeq" id="WP_089015447.1">
    <property type="nucleotide sequence ID" value="NZ_LT607754.1"/>
</dbReference>
<dbReference type="GO" id="GO:0000160">
    <property type="term" value="P:phosphorelay signal transduction system"/>
    <property type="evidence" value="ECO:0007669"/>
    <property type="project" value="InterPro"/>
</dbReference>
<dbReference type="Gene3D" id="3.40.50.2300">
    <property type="match status" value="1"/>
</dbReference>
<dbReference type="GO" id="GO:0003677">
    <property type="term" value="F:DNA binding"/>
    <property type="evidence" value="ECO:0007669"/>
    <property type="project" value="UniProtKB-KW"/>
</dbReference>
<dbReference type="GO" id="GO:0006355">
    <property type="term" value="P:regulation of DNA-templated transcription"/>
    <property type="evidence" value="ECO:0007669"/>
    <property type="project" value="InterPro"/>
</dbReference>
<dbReference type="InterPro" id="IPR001789">
    <property type="entry name" value="Sig_transdc_resp-reg_receiver"/>
</dbReference>
<evidence type="ECO:0000313" key="6">
    <source>
        <dbReference type="EMBL" id="SCG77332.1"/>
    </source>
</evidence>
<dbReference type="SMART" id="SM00448">
    <property type="entry name" value="REC"/>
    <property type="match status" value="1"/>
</dbReference>
<dbReference type="SMART" id="SM00421">
    <property type="entry name" value="HTH_LUXR"/>
    <property type="match status" value="1"/>
</dbReference>
<keyword evidence="7" id="KW-1185">Reference proteome</keyword>
<dbReference type="CDD" id="cd06170">
    <property type="entry name" value="LuxR_C_like"/>
    <property type="match status" value="1"/>
</dbReference>
<protein>
    <submittedName>
        <fullName evidence="6">Two component transcriptional regulator, LuxR family</fullName>
    </submittedName>
</protein>
<feature type="domain" description="Response regulatory" evidence="5">
    <location>
        <begin position="5"/>
        <end position="121"/>
    </location>
</feature>
<dbReference type="AlphaFoldDB" id="A0A1C5K3F7"/>
<proteinExistence type="predicted"/>
<accession>A0A1C5K3F7</accession>
<dbReference type="InterPro" id="IPR011006">
    <property type="entry name" value="CheY-like_superfamily"/>
</dbReference>
<reference evidence="7" key="1">
    <citation type="submission" date="2016-06" db="EMBL/GenBank/DDBJ databases">
        <authorList>
            <person name="Varghese N."/>
            <person name="Submissions Spin"/>
        </authorList>
    </citation>
    <scope>NUCLEOTIDE SEQUENCE [LARGE SCALE GENOMIC DNA]</scope>
    <source>
        <strain evidence="7">DSM 43819</strain>
    </source>
</reference>
<dbReference type="InterPro" id="IPR000792">
    <property type="entry name" value="Tscrpt_reg_LuxR_C"/>
</dbReference>
<evidence type="ECO:0000256" key="1">
    <source>
        <dbReference type="ARBA" id="ARBA00022553"/>
    </source>
</evidence>
<dbReference type="PROSITE" id="PS00622">
    <property type="entry name" value="HTH_LUXR_1"/>
    <property type="match status" value="1"/>
</dbReference>
<dbReference type="Proteomes" id="UP000198221">
    <property type="component" value="Chromosome I"/>
</dbReference>
<dbReference type="PANTHER" id="PTHR43214">
    <property type="entry name" value="TWO-COMPONENT RESPONSE REGULATOR"/>
    <property type="match status" value="1"/>
</dbReference>
<dbReference type="SUPFAM" id="SSF52172">
    <property type="entry name" value="CheY-like"/>
    <property type="match status" value="1"/>
</dbReference>
<dbReference type="InterPro" id="IPR016032">
    <property type="entry name" value="Sig_transdc_resp-reg_C-effctor"/>
</dbReference>
<evidence type="ECO:0000256" key="3">
    <source>
        <dbReference type="PROSITE-ProRule" id="PRU00169"/>
    </source>
</evidence>
<feature type="modified residue" description="4-aspartylphosphate" evidence="3">
    <location>
        <position position="56"/>
    </location>
</feature>
<dbReference type="Pfam" id="PF00196">
    <property type="entry name" value="GerE"/>
    <property type="match status" value="1"/>
</dbReference>
<dbReference type="OrthoDB" id="9808843at2"/>
<organism evidence="6 7">
    <name type="scientific">Micromonospora inositola</name>
    <dbReference type="NCBI Taxonomy" id="47865"/>
    <lineage>
        <taxon>Bacteria</taxon>
        <taxon>Bacillati</taxon>
        <taxon>Actinomycetota</taxon>
        <taxon>Actinomycetes</taxon>
        <taxon>Micromonosporales</taxon>
        <taxon>Micromonosporaceae</taxon>
        <taxon>Micromonospora</taxon>
    </lineage>
</organism>
<evidence type="ECO:0000259" key="5">
    <source>
        <dbReference type="PROSITE" id="PS50110"/>
    </source>
</evidence>
<sequence length="220" mass="23652">MTSLRVVIADDHPVFRSGLQALLAVQSGIEVVGEAATGVEAVRLAAELQPHVVLMDLQMPDLDGVAATKQITRDSPRIAVLVFTMFDDDDSVFAAMRAGARGYLLKGTNHAEVVHAVHLVGSGGAMFGPAVAQRVIEFFARPRPIGVALAFPQLTDREHEILDLLAQGQSNTTIANRLRISDKTVRNHVSNIFAKLAVADRAQAIARARDAGLGQPHRDR</sequence>
<evidence type="ECO:0000256" key="2">
    <source>
        <dbReference type="ARBA" id="ARBA00023125"/>
    </source>
</evidence>
<dbReference type="PROSITE" id="PS50043">
    <property type="entry name" value="HTH_LUXR_2"/>
    <property type="match status" value="1"/>
</dbReference>
<dbReference type="CDD" id="cd17535">
    <property type="entry name" value="REC_NarL-like"/>
    <property type="match status" value="1"/>
</dbReference>
<dbReference type="InterPro" id="IPR058245">
    <property type="entry name" value="NreC/VraR/RcsB-like_REC"/>
</dbReference>
<keyword evidence="2" id="KW-0238">DNA-binding</keyword>
<dbReference type="SUPFAM" id="SSF46894">
    <property type="entry name" value="C-terminal effector domain of the bipartite response regulators"/>
    <property type="match status" value="1"/>
</dbReference>
<evidence type="ECO:0000313" key="7">
    <source>
        <dbReference type="Proteomes" id="UP000198221"/>
    </source>
</evidence>
<dbReference type="EMBL" id="LT607754">
    <property type="protein sequence ID" value="SCG77332.1"/>
    <property type="molecule type" value="Genomic_DNA"/>
</dbReference>
<dbReference type="InterPro" id="IPR039420">
    <property type="entry name" value="WalR-like"/>
</dbReference>
<dbReference type="PROSITE" id="PS50110">
    <property type="entry name" value="RESPONSE_REGULATORY"/>
    <property type="match status" value="1"/>
</dbReference>
<evidence type="ECO:0000259" key="4">
    <source>
        <dbReference type="PROSITE" id="PS50043"/>
    </source>
</evidence>
<name>A0A1C5K3F7_9ACTN</name>
<dbReference type="Pfam" id="PF00072">
    <property type="entry name" value="Response_reg"/>
    <property type="match status" value="1"/>
</dbReference>
<keyword evidence="1 3" id="KW-0597">Phosphoprotein</keyword>
<dbReference type="PRINTS" id="PR00038">
    <property type="entry name" value="HTHLUXR"/>
</dbReference>
<feature type="domain" description="HTH luxR-type" evidence="4">
    <location>
        <begin position="147"/>
        <end position="212"/>
    </location>
</feature>
<gene>
    <name evidence="6" type="ORF">GA0070613_6229</name>
</gene>